<dbReference type="Proteomes" id="UP001064048">
    <property type="component" value="Chromosome 7"/>
</dbReference>
<gene>
    <name evidence="1" type="ORF">MSG28_004781</name>
</gene>
<accession>A0ACC0K7K8</accession>
<organism evidence="1 2">
    <name type="scientific">Choristoneura fumiferana</name>
    <name type="common">Spruce budworm moth</name>
    <name type="synonym">Archips fumiferana</name>
    <dbReference type="NCBI Taxonomy" id="7141"/>
    <lineage>
        <taxon>Eukaryota</taxon>
        <taxon>Metazoa</taxon>
        <taxon>Ecdysozoa</taxon>
        <taxon>Arthropoda</taxon>
        <taxon>Hexapoda</taxon>
        <taxon>Insecta</taxon>
        <taxon>Pterygota</taxon>
        <taxon>Neoptera</taxon>
        <taxon>Endopterygota</taxon>
        <taxon>Lepidoptera</taxon>
        <taxon>Glossata</taxon>
        <taxon>Ditrysia</taxon>
        <taxon>Tortricoidea</taxon>
        <taxon>Tortricidae</taxon>
        <taxon>Tortricinae</taxon>
        <taxon>Choristoneura</taxon>
    </lineage>
</organism>
<reference evidence="1 2" key="1">
    <citation type="journal article" date="2022" name="Genome Biol. Evol.">
        <title>The Spruce Budworm Genome: Reconstructing the Evolutionary History of Antifreeze Proteins.</title>
        <authorList>
            <person name="Beliveau C."/>
            <person name="Gagne P."/>
            <person name="Picq S."/>
            <person name="Vernygora O."/>
            <person name="Keeling C.I."/>
            <person name="Pinkney K."/>
            <person name="Doucet D."/>
            <person name="Wen F."/>
            <person name="Johnston J.S."/>
            <person name="Maaroufi H."/>
            <person name="Boyle B."/>
            <person name="Laroche J."/>
            <person name="Dewar K."/>
            <person name="Juretic N."/>
            <person name="Blackburn G."/>
            <person name="Nisole A."/>
            <person name="Brunet B."/>
            <person name="Brandao M."/>
            <person name="Lumley L."/>
            <person name="Duan J."/>
            <person name="Quan G."/>
            <person name="Lucarotti C.J."/>
            <person name="Roe A.D."/>
            <person name="Sperling F.A.H."/>
            <person name="Levesque R.C."/>
            <person name="Cusson M."/>
        </authorList>
    </citation>
    <scope>NUCLEOTIDE SEQUENCE [LARGE SCALE GENOMIC DNA]</scope>
    <source>
        <strain evidence="1">Glfc:IPQL:Cfum</strain>
    </source>
</reference>
<protein>
    <submittedName>
        <fullName evidence="1">Uncharacterized protein</fullName>
    </submittedName>
</protein>
<keyword evidence="2" id="KW-1185">Reference proteome</keyword>
<sequence>MASPLPLQLAYASSYVELEWKFTKFPEPVTALVGDEVAFECAVNVPGERLAWRWKPVERPDESWKDAEGSSDREKITTRLVVTIDDDTESALYQCVVWYGAISLASDPARLTIARIDLSRNSAERRVILAPLYNTVVLHCKEPVSEPPAVLTWRKELGSGRSKQLDTPPHGVLVIHNATAEDSGTYSCSATNELSGQEMDLPEKTYLKVQHEGIGGVRFLETEEYVGQVDSEGVLTKSVPPGGALRLWCGAVATPPPRVTWSKDNEQRNGFRHDYDLVVQPFTTEDEGFYSCEADGIRRSWKVIALQAPSWDGAVVGVNVSEGDSAVVACGTPIGQPPPTIHWMLNAEPIITGKEIQTVGPELHIARAEKRHAGAVQCFACNALGCAHDAALLTVVPVQISDQEYSAENAKASHIAYQPLKRHNNRKNPRKNKVMVPPSRPNVTRMSDESVMVSWSNSSVGMPIQIFKVQFREVTNSSNVQWHTATSDIPPYIHSYEVDQLIPDRYYKFRIAAVYSNQDNKLGRSSPKFYLQRGGIKGPRAPELTSAEPISSTSVRLNWTWSSGGGIEAEGFYIYYRAVSSAGKYEKVTVGGGASARSAELGHLAPDTAYELKLQSYTAQAPSDFSSILVAKTLRSATAPGPTTEPSPQAPKEDRAPGALVTAGGALGATALLVILIVTLLLCRRARRPSANKEKGSGPESSGANGYIPAKVPITITANPMHAESGDGGAEMSFLHNNNCGNTGSNDDTLPRTRKNGPTTRQYV</sequence>
<dbReference type="EMBL" id="CM046107">
    <property type="protein sequence ID" value="KAI8432374.1"/>
    <property type="molecule type" value="Genomic_DNA"/>
</dbReference>
<proteinExistence type="predicted"/>
<comment type="caution">
    <text evidence="1">The sequence shown here is derived from an EMBL/GenBank/DDBJ whole genome shotgun (WGS) entry which is preliminary data.</text>
</comment>
<evidence type="ECO:0000313" key="2">
    <source>
        <dbReference type="Proteomes" id="UP001064048"/>
    </source>
</evidence>
<name>A0ACC0K7K8_CHOFU</name>
<evidence type="ECO:0000313" key="1">
    <source>
        <dbReference type="EMBL" id="KAI8432374.1"/>
    </source>
</evidence>